<dbReference type="GO" id="GO:0008615">
    <property type="term" value="P:pyridoxine biosynthetic process"/>
    <property type="evidence" value="ECO:0007669"/>
    <property type="project" value="UniProtKB-UniRule"/>
</dbReference>
<keyword evidence="9" id="KW-1185">Reference proteome</keyword>
<dbReference type="GO" id="GO:0005737">
    <property type="term" value="C:cytoplasm"/>
    <property type="evidence" value="ECO:0007669"/>
    <property type="project" value="UniProtKB-SubCell"/>
</dbReference>
<evidence type="ECO:0000256" key="1">
    <source>
        <dbReference type="ARBA" id="ARBA00022490"/>
    </source>
</evidence>
<dbReference type="GO" id="GO:0051287">
    <property type="term" value="F:NAD binding"/>
    <property type="evidence" value="ECO:0007669"/>
    <property type="project" value="InterPro"/>
</dbReference>
<dbReference type="EC" id="1.1.1.290" evidence="5"/>
<reference evidence="8 9" key="1">
    <citation type="journal article" date="2015" name="Genome Announc.">
        <title>Genome Sequence of 'Candidatus Thioglobus singularis' Strain PS1, a Mixotroph from the SUP05 Clade of Marine Gammaproteobacteria.</title>
        <authorList>
            <person name="Marshall K.T."/>
            <person name="Morris R.M."/>
        </authorList>
    </citation>
    <scope>NUCLEOTIDE SEQUENCE [LARGE SCALE GENOMIC DNA]</scope>
    <source>
        <strain evidence="8 9">PS1</strain>
    </source>
</reference>
<dbReference type="InterPro" id="IPR036291">
    <property type="entry name" value="NAD(P)-bd_dom_sf"/>
</dbReference>
<evidence type="ECO:0000256" key="2">
    <source>
        <dbReference type="ARBA" id="ARBA00023002"/>
    </source>
</evidence>
<dbReference type="AlphaFoldDB" id="A0A0M4L4I9"/>
<dbReference type="OrthoDB" id="9770208at2"/>
<evidence type="ECO:0000256" key="5">
    <source>
        <dbReference type="HAMAP-Rule" id="MF_01825"/>
    </source>
</evidence>
<gene>
    <name evidence="5" type="primary">pdxB</name>
    <name evidence="8" type="ORF">W908_06050</name>
</gene>
<comment type="function">
    <text evidence="5">Catalyzes the oxidation of erythronate-4-phosphate to 3-hydroxy-2-oxo-4-phosphonooxybutanoate.</text>
</comment>
<feature type="binding site" evidence="5">
    <location>
        <position position="227"/>
    </location>
    <ligand>
        <name>NAD(+)</name>
        <dbReference type="ChEBI" id="CHEBI:57540"/>
    </ligand>
</feature>
<dbReference type="HAMAP" id="MF_01825">
    <property type="entry name" value="PdxB"/>
    <property type="match status" value="1"/>
</dbReference>
<feature type="active site" evidence="5">
    <location>
        <position position="232"/>
    </location>
</feature>
<dbReference type="Pfam" id="PF00389">
    <property type="entry name" value="2-Hacid_dh"/>
    <property type="match status" value="1"/>
</dbReference>
<dbReference type="KEGG" id="tsn:W908_06050"/>
<keyword evidence="3 5" id="KW-0520">NAD</keyword>
<dbReference type="CDD" id="cd12158">
    <property type="entry name" value="ErythrP_dh"/>
    <property type="match status" value="1"/>
</dbReference>
<dbReference type="SUPFAM" id="SSF52283">
    <property type="entry name" value="Formate/glycerate dehydrogenase catalytic domain-like"/>
    <property type="match status" value="1"/>
</dbReference>
<feature type="binding site" evidence="5">
    <location>
        <position position="45"/>
    </location>
    <ligand>
        <name>substrate</name>
    </ligand>
</feature>
<dbReference type="Gene3D" id="3.40.50.720">
    <property type="entry name" value="NAD(P)-binding Rossmann-like Domain"/>
    <property type="match status" value="2"/>
</dbReference>
<protein>
    <recommendedName>
        <fullName evidence="5">Erythronate-4-phosphate dehydrogenase</fullName>
        <ecNumber evidence="5">1.1.1.290</ecNumber>
    </recommendedName>
</protein>
<keyword evidence="4 5" id="KW-0664">Pyridoxine biosynthesis</keyword>
<feature type="binding site" evidence="5">
    <location>
        <position position="146"/>
    </location>
    <ligand>
        <name>NAD(+)</name>
        <dbReference type="ChEBI" id="CHEBI:57540"/>
    </ligand>
</feature>
<keyword evidence="2 5" id="KW-0560">Oxidoreductase</keyword>
<keyword evidence="1 5" id="KW-0963">Cytoplasm</keyword>
<evidence type="ECO:0000259" key="6">
    <source>
        <dbReference type="Pfam" id="PF00389"/>
    </source>
</evidence>
<comment type="similarity">
    <text evidence="5">Belongs to the D-isomer specific 2-hydroxyacid dehydrogenase family. PdxB subfamily.</text>
</comment>
<dbReference type="InterPro" id="IPR038251">
    <property type="entry name" value="PdxB_dimer_sf"/>
</dbReference>
<sequence>MKLMIDDAVWGFNKIFSEFGEVVTLPGREINRESLLDCDMLIVRSRTQVNQELLEGTKISFVGSTVAGLDHIDESYLYKNNIAFSSAQGCNANAVAEYVISALANLAHDYCFKLAEKSLGIIGVGNVGRRLDFKAKQLGMTTLLNDPPREEKEGADGFVSIENALSADIVTFHTPLTNNGPYPTHNLLGSQNFNLITQDTILINAARGGIIDEAIWETINTKANIIDCWENEPNINPTLQKSAYWSTPHIAGHSIDAKFMGSFMIYKELCKFIQKPMNSEIETLINRESMVIEEKTLHATLNSIYSFKDDDEVISDISKFEDYRRNYPERFEWHHFKTQFDLPRKNINQY</sequence>
<dbReference type="RefSeq" id="WP_053820347.1">
    <property type="nucleotide sequence ID" value="NZ_CP006911.1"/>
</dbReference>
<organism evidence="8 9">
    <name type="scientific">Candidatus Pseudothioglobus singularis PS1</name>
    <dbReference type="NCBI Taxonomy" id="1125411"/>
    <lineage>
        <taxon>Bacteria</taxon>
        <taxon>Pseudomonadati</taxon>
        <taxon>Pseudomonadota</taxon>
        <taxon>Gammaproteobacteria</taxon>
        <taxon>Candidatus Pseudothioglobaceae</taxon>
        <taxon>Candidatus Pseudothioglobus</taxon>
    </lineage>
</organism>
<dbReference type="STRING" id="1125411.W908_06050"/>
<dbReference type="UniPathway" id="UPA00244">
    <property type="reaction ID" value="UER00310"/>
</dbReference>
<dbReference type="InterPro" id="IPR006139">
    <property type="entry name" value="D-isomer_2_OHA_DH_cat_dom"/>
</dbReference>
<dbReference type="PATRIC" id="fig|1125411.7.peg.1192"/>
<comment type="subunit">
    <text evidence="5">Homodimer.</text>
</comment>
<evidence type="ECO:0000313" key="8">
    <source>
        <dbReference type="EMBL" id="ALE02133.1"/>
    </source>
</evidence>
<feature type="domain" description="D-isomer specific 2-hydroxyacid dehydrogenase catalytic" evidence="6">
    <location>
        <begin position="27"/>
        <end position="273"/>
    </location>
</feature>
<feature type="binding site" evidence="5">
    <location>
        <position position="252"/>
    </location>
    <ligand>
        <name>NAD(+)</name>
        <dbReference type="ChEBI" id="CHEBI:57540"/>
    </ligand>
</feature>
<comment type="caution">
    <text evidence="5">Lacks conserved residue(s) required for the propagation of feature annotation.</text>
</comment>
<dbReference type="Gene3D" id="3.30.1370.170">
    <property type="match status" value="1"/>
</dbReference>
<accession>A0A0M4L4I9</accession>
<dbReference type="SUPFAM" id="SSF51735">
    <property type="entry name" value="NAD(P)-binding Rossmann-fold domains"/>
    <property type="match status" value="1"/>
</dbReference>
<comment type="catalytic activity">
    <reaction evidence="5">
        <text>4-phospho-D-erythronate + NAD(+) = (R)-3-hydroxy-2-oxo-4-phosphooxybutanoate + NADH + H(+)</text>
        <dbReference type="Rhea" id="RHEA:18829"/>
        <dbReference type="ChEBI" id="CHEBI:15378"/>
        <dbReference type="ChEBI" id="CHEBI:57540"/>
        <dbReference type="ChEBI" id="CHEBI:57945"/>
        <dbReference type="ChEBI" id="CHEBI:58538"/>
        <dbReference type="ChEBI" id="CHEBI:58766"/>
        <dbReference type="EC" id="1.1.1.290"/>
    </reaction>
</comment>
<dbReference type="Proteomes" id="UP000068905">
    <property type="component" value="Chromosome"/>
</dbReference>
<feature type="binding site" evidence="5">
    <location>
        <position position="174"/>
    </location>
    <ligand>
        <name>NAD(+)</name>
        <dbReference type="ChEBI" id="CHEBI:57540"/>
    </ligand>
</feature>
<evidence type="ECO:0000256" key="4">
    <source>
        <dbReference type="ARBA" id="ARBA00023096"/>
    </source>
</evidence>
<evidence type="ECO:0000256" key="3">
    <source>
        <dbReference type="ARBA" id="ARBA00023027"/>
    </source>
</evidence>
<dbReference type="GO" id="GO:0033711">
    <property type="term" value="F:4-phosphoerythronate dehydrogenase activity"/>
    <property type="evidence" value="ECO:0007669"/>
    <property type="project" value="UniProtKB-EC"/>
</dbReference>
<evidence type="ECO:0000259" key="7">
    <source>
        <dbReference type="Pfam" id="PF02826"/>
    </source>
</evidence>
<feature type="active site" description="Proton donor" evidence="5">
    <location>
        <position position="249"/>
    </location>
</feature>
<comment type="pathway">
    <text evidence="5">Cofactor biosynthesis; pyridoxine 5'-phosphate biosynthesis; pyridoxine 5'-phosphate from D-erythrose 4-phosphate: step 2/5.</text>
</comment>
<name>A0A0M4L4I9_9GAMM</name>
<dbReference type="PANTHER" id="PTHR42938">
    <property type="entry name" value="FORMATE DEHYDROGENASE 1"/>
    <property type="match status" value="1"/>
</dbReference>
<feature type="active site" evidence="5">
    <location>
        <position position="207"/>
    </location>
</feature>
<dbReference type="Pfam" id="PF02826">
    <property type="entry name" value="2-Hacid_dh_C"/>
    <property type="match status" value="1"/>
</dbReference>
<comment type="subcellular location">
    <subcellularLocation>
        <location evidence="5">Cytoplasm</location>
    </subcellularLocation>
</comment>
<dbReference type="InterPro" id="IPR020921">
    <property type="entry name" value="Erythronate-4-P_DHase"/>
</dbReference>
<evidence type="ECO:0000313" key="9">
    <source>
        <dbReference type="Proteomes" id="UP000068905"/>
    </source>
</evidence>
<proteinExistence type="inferred from homology"/>
<feature type="domain" description="D-isomer specific 2-hydroxyacid dehydrogenase NAD-binding" evidence="7">
    <location>
        <begin position="111"/>
        <end position="251"/>
    </location>
</feature>
<dbReference type="EMBL" id="CP006911">
    <property type="protein sequence ID" value="ALE02133.1"/>
    <property type="molecule type" value="Genomic_DNA"/>
</dbReference>
<dbReference type="PANTHER" id="PTHR42938:SF9">
    <property type="entry name" value="FORMATE DEHYDROGENASE 1"/>
    <property type="match status" value="1"/>
</dbReference>
<dbReference type="InterPro" id="IPR006140">
    <property type="entry name" value="D-isomer_DH_NAD-bd"/>
</dbReference>